<dbReference type="EMBL" id="SPHZ02000003">
    <property type="protein sequence ID" value="KAF0927894.1"/>
    <property type="molecule type" value="Genomic_DNA"/>
</dbReference>
<evidence type="ECO:0008006" key="3">
    <source>
        <dbReference type="Google" id="ProtNLM"/>
    </source>
</evidence>
<sequence>MERRSELALVPASRGSRWVAVVAVAQGRKRGFRRMQDWRGTCVGAWDGREGRGREKCVPDWGIGGERPETTTVQSCAVEIGEGWARVVVIDMGDGGGDLLKRKR</sequence>
<evidence type="ECO:0000313" key="1">
    <source>
        <dbReference type="EMBL" id="KAF0927894.1"/>
    </source>
</evidence>
<evidence type="ECO:0000313" key="2">
    <source>
        <dbReference type="Proteomes" id="UP000479710"/>
    </source>
</evidence>
<proteinExistence type="predicted"/>
<accession>A0A6G1ETE1</accession>
<name>A0A6G1ETE1_9ORYZ</name>
<dbReference type="Proteomes" id="UP000479710">
    <property type="component" value="Unassembled WGS sequence"/>
</dbReference>
<keyword evidence="2" id="KW-1185">Reference proteome</keyword>
<dbReference type="AlphaFoldDB" id="A0A6G1ETE1"/>
<organism evidence="1 2">
    <name type="scientific">Oryza meyeriana var. granulata</name>
    <dbReference type="NCBI Taxonomy" id="110450"/>
    <lineage>
        <taxon>Eukaryota</taxon>
        <taxon>Viridiplantae</taxon>
        <taxon>Streptophyta</taxon>
        <taxon>Embryophyta</taxon>
        <taxon>Tracheophyta</taxon>
        <taxon>Spermatophyta</taxon>
        <taxon>Magnoliopsida</taxon>
        <taxon>Liliopsida</taxon>
        <taxon>Poales</taxon>
        <taxon>Poaceae</taxon>
        <taxon>BOP clade</taxon>
        <taxon>Oryzoideae</taxon>
        <taxon>Oryzeae</taxon>
        <taxon>Oryzinae</taxon>
        <taxon>Oryza</taxon>
        <taxon>Oryza meyeriana</taxon>
    </lineage>
</organism>
<reference evidence="1 2" key="1">
    <citation type="submission" date="2019-11" db="EMBL/GenBank/DDBJ databases">
        <title>Whole genome sequence of Oryza granulata.</title>
        <authorList>
            <person name="Li W."/>
        </authorList>
    </citation>
    <scope>NUCLEOTIDE SEQUENCE [LARGE SCALE GENOMIC DNA]</scope>
    <source>
        <strain evidence="2">cv. Menghai</strain>
        <tissue evidence="1">Leaf</tissue>
    </source>
</reference>
<gene>
    <name evidence="1" type="ORF">E2562_036811</name>
</gene>
<protein>
    <recommendedName>
        <fullName evidence="3">DUF834 domain-containing protein</fullName>
    </recommendedName>
</protein>
<comment type="caution">
    <text evidence="1">The sequence shown here is derived from an EMBL/GenBank/DDBJ whole genome shotgun (WGS) entry which is preliminary data.</text>
</comment>